<dbReference type="Gene3D" id="2.60.40.10">
    <property type="entry name" value="Immunoglobulins"/>
    <property type="match status" value="1"/>
</dbReference>
<dbReference type="InterPro" id="IPR036116">
    <property type="entry name" value="FN3_sf"/>
</dbReference>
<evidence type="ECO:0000259" key="2">
    <source>
        <dbReference type="PROSITE" id="PS50853"/>
    </source>
</evidence>
<evidence type="ECO:0000313" key="3">
    <source>
        <dbReference type="EMBL" id="SFC83012.1"/>
    </source>
</evidence>
<dbReference type="PROSITE" id="PS50853">
    <property type="entry name" value="FN3"/>
    <property type="match status" value="1"/>
</dbReference>
<gene>
    <name evidence="3" type="ORF">SAMN02910406_02460</name>
</gene>
<feature type="chain" id="PRO_5038917000" description="Fibronectin type-III domain-containing protein" evidence="1">
    <location>
        <begin position="26"/>
        <end position="399"/>
    </location>
</feature>
<organism evidence="3 4">
    <name type="scientific">Ruminococcus albus</name>
    <dbReference type="NCBI Taxonomy" id="1264"/>
    <lineage>
        <taxon>Bacteria</taxon>
        <taxon>Bacillati</taxon>
        <taxon>Bacillota</taxon>
        <taxon>Clostridia</taxon>
        <taxon>Eubacteriales</taxon>
        <taxon>Oscillospiraceae</taxon>
        <taxon>Ruminococcus</taxon>
    </lineage>
</organism>
<dbReference type="AlphaFoldDB" id="A0A1I1MDX0"/>
<accession>A0A1I1MDX0</accession>
<protein>
    <recommendedName>
        <fullName evidence="2">Fibronectin type-III domain-containing protein</fullName>
    </recommendedName>
</protein>
<keyword evidence="1" id="KW-0732">Signal</keyword>
<dbReference type="Proteomes" id="UP000182192">
    <property type="component" value="Unassembled WGS sequence"/>
</dbReference>
<evidence type="ECO:0000256" key="1">
    <source>
        <dbReference type="SAM" id="SignalP"/>
    </source>
</evidence>
<dbReference type="InterPro" id="IPR013783">
    <property type="entry name" value="Ig-like_fold"/>
</dbReference>
<sequence length="399" mass="42922">MKMTKTASKATAILCAMTVMMPAAGAVPSAVASFSSSAVVASADSIPDWNATSYTGDQFVNVGSKFTFKVTLGPWVKNAKFQWQVAYYGTNYSWQNLSGMTTDTLTGTMTSKLNGAHIRCVVTDTDRNLVEETSARTLSAAQASAKLGTPVLQSNGYYKIPLTITGLRDNAIGTFCPGFKVTTSSIDAIKFEYNDDNWAVAGDNMGAGFFQQNNPIDDDNDGNTDRVEKVPNYYRLQYATVMTPAVLGSDNVFGYLYVKPKSGVTSLNIDMVEDQTSSLYGSADKYEGTIIYGMSYAGTSIGSSGSSATVPSNIKVNYSTQYHQVQFVWDKVQGADKYGIAVYLAGKWRIQTSNITTNSFVTPKNLTPGMTYKVAIAARVNGTWDTAGAIKNAVTVTVK</sequence>
<dbReference type="SUPFAM" id="SSF49265">
    <property type="entry name" value="Fibronectin type III"/>
    <property type="match status" value="1"/>
</dbReference>
<name>A0A1I1MDX0_RUMAL</name>
<feature type="domain" description="Fibronectin type-III" evidence="2">
    <location>
        <begin position="310"/>
        <end position="399"/>
    </location>
</feature>
<dbReference type="EMBL" id="FOKQ01000022">
    <property type="protein sequence ID" value="SFC83012.1"/>
    <property type="molecule type" value="Genomic_DNA"/>
</dbReference>
<proteinExistence type="predicted"/>
<reference evidence="3 4" key="1">
    <citation type="submission" date="2016-10" db="EMBL/GenBank/DDBJ databases">
        <authorList>
            <person name="de Groot N.N."/>
        </authorList>
    </citation>
    <scope>NUCLEOTIDE SEQUENCE [LARGE SCALE GENOMIC DNA]</scope>
    <source>
        <strain evidence="3 4">AR67</strain>
    </source>
</reference>
<feature type="signal peptide" evidence="1">
    <location>
        <begin position="1"/>
        <end position="25"/>
    </location>
</feature>
<evidence type="ECO:0000313" key="4">
    <source>
        <dbReference type="Proteomes" id="UP000182192"/>
    </source>
</evidence>
<dbReference type="OrthoDB" id="1820466at2"/>
<dbReference type="InterPro" id="IPR003961">
    <property type="entry name" value="FN3_dom"/>
</dbReference>